<dbReference type="Gene3D" id="3.90.220.20">
    <property type="entry name" value="DNA methylase specificity domains"/>
    <property type="match status" value="1"/>
</dbReference>
<dbReference type="AlphaFoldDB" id="Q5LEB2"/>
<dbReference type="HOGENOM" id="CLU_021095_9_7_10"/>
<dbReference type="BioCyc" id="BFRA272559:G1GHZ-1903-MONOMER"/>
<dbReference type="SUPFAM" id="SSF116734">
    <property type="entry name" value="DNA methylase specificity domain"/>
    <property type="match status" value="1"/>
</dbReference>
<dbReference type="GO" id="GO:0003677">
    <property type="term" value="F:DNA binding"/>
    <property type="evidence" value="ECO:0007669"/>
    <property type="project" value="UniProtKB-KW"/>
</dbReference>
<protein>
    <submittedName>
        <fullName evidence="5">Type I restriction-modification system specificity system, partial</fullName>
    </submittedName>
</protein>
<dbReference type="PANTHER" id="PTHR30408">
    <property type="entry name" value="TYPE-1 RESTRICTION ENZYME ECOKI SPECIFICITY PROTEIN"/>
    <property type="match status" value="1"/>
</dbReference>
<dbReference type="REBASE" id="312881">
    <property type="entry name" value="S3.BfaSIP"/>
</dbReference>
<dbReference type="eggNOG" id="COG0732">
    <property type="taxonomic scope" value="Bacteria"/>
</dbReference>
<evidence type="ECO:0000256" key="3">
    <source>
        <dbReference type="ARBA" id="ARBA00023125"/>
    </source>
</evidence>
<evidence type="ECO:0000256" key="1">
    <source>
        <dbReference type="ARBA" id="ARBA00010923"/>
    </source>
</evidence>
<dbReference type="InterPro" id="IPR052021">
    <property type="entry name" value="Type-I_RS_S_subunit"/>
</dbReference>
<dbReference type="Proteomes" id="UP000006731">
    <property type="component" value="Chromosome"/>
</dbReference>
<proteinExistence type="inferred from homology"/>
<accession>Q5LEB2</accession>
<dbReference type="InterPro" id="IPR044946">
    <property type="entry name" value="Restrct_endonuc_typeI_TRD_sf"/>
</dbReference>
<evidence type="ECO:0000256" key="2">
    <source>
        <dbReference type="ARBA" id="ARBA00022747"/>
    </source>
</evidence>
<dbReference type="Pfam" id="PF01420">
    <property type="entry name" value="Methylase_S"/>
    <property type="match status" value="1"/>
</dbReference>
<reference evidence="5 6" key="1">
    <citation type="journal article" date="2005" name="Science">
        <title>Extensive DNA inversions in the B. fragilis genome control variable gene expression.</title>
        <authorList>
            <person name="Cerdeno-Tarraga A.M."/>
            <person name="Patrick S."/>
            <person name="Crosmann L."/>
            <person name="Blakely G."/>
            <person name="Abratt V."/>
            <person name="Lennard N."/>
            <person name="Duerden B."/>
            <person name="Poxton I."/>
            <person name="Harris B."/>
            <person name="Quail M.A."/>
            <person name="Barron A."/>
            <person name="Clarck L."/>
            <person name="Corton C."/>
            <person name="Doggett J."/>
            <person name="Holden M.T.G."/>
            <person name="Larke N."/>
            <person name="Line A."/>
            <person name="Lord A."/>
            <person name="Norbertczak H."/>
            <person name="Ormond D."/>
            <person name="Price C."/>
            <person name="Rabbinowitsch E."/>
            <person name="Woodward J."/>
            <person name="Barrel B.G."/>
            <person name="Parkhill J."/>
        </authorList>
    </citation>
    <scope>NUCLEOTIDE SEQUENCE [LARGE SCALE GENOMIC DNA]</scope>
    <source>
        <strain evidence="6">ATCC 25285 / DSM 2151 / CCUG 4856 / JCM 11019 / LMG 10263 / NCTC 9343 / Onslow / VPI 2553 / EN-2</strain>
    </source>
</reference>
<sequence>MNALAESLYYPKKSQELLKLKGLNSKWEQCFLKDVVENFCRRNKSHIQYPMYSVTNDLGFVPQSEKFEERTMMGEDISSYKVINKGDFAYNPARINVGSIAKYEGDNPCMISSLYVCFRPKYNISSEWLQHLLKSQRMIYNYNLFGEGGVRIYLFFPNFGRIKISIPPLEEQKKIAAVISTIEQKISVENFILDKLNTQKSFLLTKMFI</sequence>
<comment type="similarity">
    <text evidence="1">Belongs to the type-I restriction system S methylase family.</text>
</comment>
<dbReference type="GO" id="GO:0009307">
    <property type="term" value="P:DNA restriction-modification system"/>
    <property type="evidence" value="ECO:0007669"/>
    <property type="project" value="UniProtKB-KW"/>
</dbReference>
<keyword evidence="3" id="KW-0238">DNA-binding</keyword>
<dbReference type="InterPro" id="IPR000055">
    <property type="entry name" value="Restrct_endonuc_typeI_TRD"/>
</dbReference>
<dbReference type="RefSeq" id="WP_010992705.1">
    <property type="nucleotide sequence ID" value="NC_003228.3"/>
</dbReference>
<dbReference type="PaxDb" id="272559-BF9343_1759"/>
<keyword evidence="6" id="KW-1185">Reference proteome</keyword>
<keyword evidence="2" id="KW-0680">Restriction system</keyword>
<dbReference type="CDD" id="cd16961">
    <property type="entry name" value="RMtype1_S_TRD-CR_like"/>
    <property type="match status" value="1"/>
</dbReference>
<dbReference type="EMBL" id="CR626927">
    <property type="protein sequence ID" value="CAH07540.1"/>
    <property type="molecule type" value="Genomic_DNA"/>
</dbReference>
<organism evidence="5 6">
    <name type="scientific">Bacteroides fragilis (strain ATCC 25285 / DSM 2151 / CCUG 4856 / JCM 11019 / LMG 10263 / NCTC 9343 / Onslow / VPI 2553 / EN-2)</name>
    <dbReference type="NCBI Taxonomy" id="272559"/>
    <lineage>
        <taxon>Bacteria</taxon>
        <taxon>Pseudomonadati</taxon>
        <taxon>Bacteroidota</taxon>
        <taxon>Bacteroidia</taxon>
        <taxon>Bacteroidales</taxon>
        <taxon>Bacteroidaceae</taxon>
        <taxon>Bacteroides</taxon>
    </lineage>
</organism>
<dbReference type="GeneID" id="60368183"/>
<name>Q5LEB2_BACFN</name>
<evidence type="ECO:0000259" key="4">
    <source>
        <dbReference type="Pfam" id="PF01420"/>
    </source>
</evidence>
<evidence type="ECO:0000313" key="5">
    <source>
        <dbReference type="EMBL" id="CAH07540.1"/>
    </source>
</evidence>
<feature type="domain" description="Type I restriction modification DNA specificity" evidence="4">
    <location>
        <begin position="25"/>
        <end position="197"/>
    </location>
</feature>
<gene>
    <name evidence="5" type="ORF">BF9343_1759</name>
</gene>
<dbReference type="KEGG" id="bfs:BF9343_1759"/>
<evidence type="ECO:0000313" key="6">
    <source>
        <dbReference type="Proteomes" id="UP000006731"/>
    </source>
</evidence>
<dbReference type="PANTHER" id="PTHR30408:SF12">
    <property type="entry name" value="TYPE I RESTRICTION ENZYME MJAVIII SPECIFICITY SUBUNIT"/>
    <property type="match status" value="1"/>
</dbReference>